<sequence>MDRKYFSMNSIARNKWVYAKKIALSVLFGSLAFFVLNACFYIPYAHAEEHADALNTSSVETAPSHPDNGWDSNKEHYYENGQQVRSQEIYDAKEKNWYWIDEDGSVARNKDVYLRSNGGKWVRYNAAGHMVKGEDYRYGGWYYFDKNTGAMAKGMTFVSSNGGKWVYYDLTSGKMQYGERFVNYDRSHTGWYHFDECTGAMTHGFYYNSSQHKWVYYDRFSGQMMYGEQYINNHWYDFDGSTGAVRYGFVYLPESQKWVFYDRRMGWMLYGEQPIDGAWYLLDLHTGAVQYGWQRFSGKTVCYNWPSGKMLYGRQNVNGATYYFNNRTGALDMRRSASLPSDYVPSVAGDFGKNIRLGKYHSVRILGDSIAAGVGAANPYPCASRELFRLEGNVYFEPSHQTDSAVNGLIRDLKARGVSVTNASAPGKGSYSAYDSIGDQTLGHEDAAIVLLGTNDRLRLSNSNDFARTAERYLNRVSARYGSSNVYVIAGIDTLSDPRPLTMEQENNVLQSLCRQHGWWFASAYAAFRTVGRSTGMPQHALYTDGIHPNRIGQVVLRRSLEQLLGL</sequence>
<dbReference type="InterPro" id="IPR013830">
    <property type="entry name" value="SGNH_hydro"/>
</dbReference>
<evidence type="ECO:0000313" key="3">
    <source>
        <dbReference type="EMBL" id="KFI94943.1"/>
    </source>
</evidence>
<evidence type="ECO:0000256" key="1">
    <source>
        <dbReference type="ARBA" id="ARBA00022737"/>
    </source>
</evidence>
<dbReference type="Pfam" id="PF19127">
    <property type="entry name" value="Choline_bind_3"/>
    <property type="match status" value="1"/>
</dbReference>
<dbReference type="Gene3D" id="3.40.50.1110">
    <property type="entry name" value="SGNH hydrolase"/>
    <property type="match status" value="1"/>
</dbReference>
<dbReference type="CDD" id="cd00229">
    <property type="entry name" value="SGNH_hydrolase"/>
    <property type="match status" value="1"/>
</dbReference>
<dbReference type="EMBL" id="JGZQ01000013">
    <property type="protein sequence ID" value="KFI94943.1"/>
    <property type="molecule type" value="Genomic_DNA"/>
</dbReference>
<evidence type="ECO:0000313" key="4">
    <source>
        <dbReference type="Proteomes" id="UP000029091"/>
    </source>
</evidence>
<dbReference type="AlphaFoldDB" id="A0A087DHE3"/>
<evidence type="ECO:0000259" key="2">
    <source>
        <dbReference type="Pfam" id="PF13472"/>
    </source>
</evidence>
<keyword evidence="1" id="KW-0677">Repeat</keyword>
<reference evidence="3 4" key="1">
    <citation type="submission" date="2014-03" db="EMBL/GenBank/DDBJ databases">
        <title>Genomics of Bifidobacteria.</title>
        <authorList>
            <person name="Ventura M."/>
            <person name="Milani C."/>
            <person name="Lugli G.A."/>
        </authorList>
    </citation>
    <scope>NUCLEOTIDE SEQUENCE [LARGE SCALE GENOMIC DNA]</scope>
    <source>
        <strain evidence="4">JCM 15918</strain>
    </source>
</reference>
<dbReference type="RefSeq" id="WP_235693678.1">
    <property type="nucleotide sequence ID" value="NZ_JDUX01000016.1"/>
</dbReference>
<proteinExistence type="predicted"/>
<feature type="domain" description="SGNH hydrolase-type esterase" evidence="2">
    <location>
        <begin position="365"/>
        <end position="554"/>
    </location>
</feature>
<name>A0A087DHE3_BIFAD</name>
<dbReference type="Proteomes" id="UP000029091">
    <property type="component" value="Unassembled WGS sequence"/>
</dbReference>
<dbReference type="InterPro" id="IPR036514">
    <property type="entry name" value="SGNH_hydro_sf"/>
</dbReference>
<dbReference type="SUPFAM" id="SSF52266">
    <property type="entry name" value="SGNH hydrolase"/>
    <property type="match status" value="1"/>
</dbReference>
<organism evidence="3 4">
    <name type="scientific">Bifidobacterium adolescentis JCM 15918</name>
    <dbReference type="NCBI Taxonomy" id="1437612"/>
    <lineage>
        <taxon>Bacteria</taxon>
        <taxon>Bacillati</taxon>
        <taxon>Actinomycetota</taxon>
        <taxon>Actinomycetes</taxon>
        <taxon>Bifidobacteriales</taxon>
        <taxon>Bifidobacteriaceae</taxon>
        <taxon>Bifidobacterium</taxon>
    </lineage>
</organism>
<protein>
    <submittedName>
        <fullName evidence="3">Surface protein C</fullName>
    </submittedName>
</protein>
<dbReference type="Pfam" id="PF13472">
    <property type="entry name" value="Lipase_GDSL_2"/>
    <property type="match status" value="1"/>
</dbReference>
<accession>A0A087DHE3</accession>
<gene>
    <name evidence="3" type="ORF">BSTER_1552</name>
</gene>
<dbReference type="SUPFAM" id="SSF69360">
    <property type="entry name" value="Cell wall binding repeat"/>
    <property type="match status" value="2"/>
</dbReference>
<comment type="caution">
    <text evidence="3">The sequence shown here is derived from an EMBL/GenBank/DDBJ whole genome shotgun (WGS) entry which is preliminary data.</text>
</comment>
<dbReference type="Gene3D" id="2.10.270.10">
    <property type="entry name" value="Cholin Binding"/>
    <property type="match status" value="3"/>
</dbReference>
<dbReference type="InterPro" id="IPR018337">
    <property type="entry name" value="Cell_wall/Cho-bd_repeat"/>
</dbReference>